<reference evidence="1 2" key="1">
    <citation type="journal article" date="2020" name="Phytopathology">
        <title>A high-quality genome resource of Botrytis fragariae, a new and rapidly spreading fungal pathogen causing strawberry gray mold in the U.S.A.</title>
        <authorList>
            <person name="Wu Y."/>
            <person name="Saski C.A."/>
            <person name="Schnabel G."/>
            <person name="Xiao S."/>
            <person name="Hu M."/>
        </authorList>
    </citation>
    <scope>NUCLEOTIDE SEQUENCE [LARGE SCALE GENOMIC DNA]</scope>
    <source>
        <strain evidence="1 2">BVB16</strain>
    </source>
</reference>
<evidence type="ECO:0000313" key="1">
    <source>
        <dbReference type="EMBL" id="KAF5870932.1"/>
    </source>
</evidence>
<dbReference type="InterPro" id="IPR036291">
    <property type="entry name" value="NAD(P)-bd_dom_sf"/>
</dbReference>
<comment type="caution">
    <text evidence="1">The sequence shown here is derived from an EMBL/GenBank/DDBJ whole genome shotgun (WGS) entry which is preliminary data.</text>
</comment>
<dbReference type="RefSeq" id="XP_037189879.1">
    <property type="nucleotide sequence ID" value="XM_037339829.1"/>
</dbReference>
<name>A0A8H6EG13_9HELO</name>
<proteinExistence type="predicted"/>
<dbReference type="Proteomes" id="UP000531561">
    <property type="component" value="Unassembled WGS sequence"/>
</dbReference>
<organism evidence="1 2">
    <name type="scientific">Botrytis fragariae</name>
    <dbReference type="NCBI Taxonomy" id="1964551"/>
    <lineage>
        <taxon>Eukaryota</taxon>
        <taxon>Fungi</taxon>
        <taxon>Dikarya</taxon>
        <taxon>Ascomycota</taxon>
        <taxon>Pezizomycotina</taxon>
        <taxon>Leotiomycetes</taxon>
        <taxon>Helotiales</taxon>
        <taxon>Sclerotiniaceae</taxon>
        <taxon>Botrytis</taxon>
    </lineage>
</organism>
<dbReference type="GeneID" id="59263521"/>
<dbReference type="Gene3D" id="3.40.50.720">
    <property type="entry name" value="NAD(P)-binding Rossmann-like Domain"/>
    <property type="match status" value="1"/>
</dbReference>
<accession>A0A8H6EG13</accession>
<dbReference type="EMBL" id="JABFCT010000013">
    <property type="protein sequence ID" value="KAF5870932.1"/>
    <property type="molecule type" value="Genomic_DNA"/>
</dbReference>
<evidence type="ECO:0000313" key="2">
    <source>
        <dbReference type="Proteomes" id="UP000531561"/>
    </source>
</evidence>
<dbReference type="OrthoDB" id="429813at2759"/>
<sequence length="180" mass="19835">MPVPNKPAEYANQASMPINVLLTRSIGSGLLQVLLNRDGIAHVFCLKCGEDGGKAKQYKIFTTSRFASTKPEIAHLNQKEHKYKPLNENINLIVHAAWLVNFNLVLSAFHSQFVEIVHLLSLAVSTNYTIRFVLISPIAAVEKHTAGPVPRAIISNLKTPMPFSYASAKFLSRLLVDAAD</sequence>
<gene>
    <name evidence="1" type="ORF">Bfra_009486</name>
</gene>
<protein>
    <submittedName>
        <fullName evidence="1">Putative ochratoxin a non-ribosomal peptide synthetase protein</fullName>
    </submittedName>
</protein>
<dbReference type="SUPFAM" id="SSF51735">
    <property type="entry name" value="NAD(P)-binding Rossmann-fold domains"/>
    <property type="match status" value="1"/>
</dbReference>
<keyword evidence="2" id="KW-1185">Reference proteome</keyword>
<dbReference type="AlphaFoldDB" id="A0A8H6EG13"/>